<evidence type="ECO:0000313" key="4">
    <source>
        <dbReference type="EMBL" id="KAF7554276.1"/>
    </source>
</evidence>
<accession>A0A9P5HBM5</accession>
<dbReference type="OrthoDB" id="5086500at2759"/>
<reference evidence="4" key="1">
    <citation type="submission" date="2020-03" db="EMBL/GenBank/DDBJ databases">
        <title>Draft Genome Sequence of Cylindrodendrum hubeiense.</title>
        <authorList>
            <person name="Buettner E."/>
            <person name="Kellner H."/>
        </authorList>
    </citation>
    <scope>NUCLEOTIDE SEQUENCE</scope>
    <source>
        <strain evidence="4">IHI 201604</strain>
    </source>
</reference>
<gene>
    <name evidence="4" type="ORF">G7Z17_g3025</name>
</gene>
<dbReference type="Proteomes" id="UP000722485">
    <property type="component" value="Unassembled WGS sequence"/>
</dbReference>
<dbReference type="PANTHER" id="PTHR10039:SF5">
    <property type="entry name" value="NACHT DOMAIN-CONTAINING PROTEIN"/>
    <property type="match status" value="1"/>
</dbReference>
<evidence type="ECO:0008006" key="6">
    <source>
        <dbReference type="Google" id="ProtNLM"/>
    </source>
</evidence>
<name>A0A9P5HBM5_9HYPO</name>
<dbReference type="Pfam" id="PF25053">
    <property type="entry name" value="DUF7791"/>
    <property type="match status" value="1"/>
</dbReference>
<dbReference type="EMBL" id="JAANBB010000034">
    <property type="protein sequence ID" value="KAF7554276.1"/>
    <property type="molecule type" value="Genomic_DNA"/>
</dbReference>
<dbReference type="InterPro" id="IPR056884">
    <property type="entry name" value="NPHP3-like_N"/>
</dbReference>
<evidence type="ECO:0000313" key="5">
    <source>
        <dbReference type="Proteomes" id="UP000722485"/>
    </source>
</evidence>
<comment type="caution">
    <text evidence="4">The sequence shown here is derived from an EMBL/GenBank/DDBJ whole genome shotgun (WGS) entry which is preliminary data.</text>
</comment>
<evidence type="ECO:0000259" key="2">
    <source>
        <dbReference type="Pfam" id="PF24883"/>
    </source>
</evidence>
<evidence type="ECO:0000256" key="1">
    <source>
        <dbReference type="ARBA" id="ARBA00022737"/>
    </source>
</evidence>
<dbReference type="AlphaFoldDB" id="A0A9P5HBM5"/>
<dbReference type="Pfam" id="PF24883">
    <property type="entry name" value="NPHP3_N"/>
    <property type="match status" value="1"/>
</dbReference>
<dbReference type="InterPro" id="IPR027417">
    <property type="entry name" value="P-loop_NTPase"/>
</dbReference>
<feature type="domain" description="Nephrocystin 3-like N-terminal" evidence="2">
    <location>
        <begin position="251"/>
        <end position="352"/>
    </location>
</feature>
<evidence type="ECO:0000259" key="3">
    <source>
        <dbReference type="Pfam" id="PF25053"/>
    </source>
</evidence>
<keyword evidence="5" id="KW-1185">Reference proteome</keyword>
<keyword evidence="1" id="KW-0677">Repeat</keyword>
<dbReference type="PANTHER" id="PTHR10039">
    <property type="entry name" value="AMELOGENIN"/>
    <property type="match status" value="1"/>
</dbReference>
<protein>
    <recommendedName>
        <fullName evidence="6">Fungal N-terminal domain-containing protein</fullName>
    </recommendedName>
</protein>
<feature type="domain" description="DUF7791" evidence="3">
    <location>
        <begin position="468"/>
        <end position="568"/>
    </location>
</feature>
<proteinExistence type="predicted"/>
<organism evidence="4 5">
    <name type="scientific">Cylindrodendrum hubeiense</name>
    <dbReference type="NCBI Taxonomy" id="595255"/>
    <lineage>
        <taxon>Eukaryota</taxon>
        <taxon>Fungi</taxon>
        <taxon>Dikarya</taxon>
        <taxon>Ascomycota</taxon>
        <taxon>Pezizomycotina</taxon>
        <taxon>Sordariomycetes</taxon>
        <taxon>Hypocreomycetidae</taxon>
        <taxon>Hypocreales</taxon>
        <taxon>Nectriaceae</taxon>
        <taxon>Cylindrodendrum</taxon>
    </lineage>
</organism>
<sequence length="631" mass="71428">MATGFEALGAASAVLQVISFSCSVASLCYDIYDGKPTIEHGLEDYASRMIEAAGHVQTRCQMISHATDAEKRLAEIGLKCQSAAQALEKEVHTTTDAIELKQRRGFQNLGDDVRALVSQIADGHTKTEELIKTEQNTTRDLLIREAVRTREDNAQVVSEVQAMGVRAATDAQRERLLKSLKADIMNQRYHDVMCSSAATFERVFLSYNHTVLQDYDNWQPTHREVLDVSDGELVIDDYGLDMTTVMVQEIDQRCIKGLLCSLIHRILRESSRAIDQVLHRFKNSSSMDSYHDWSNKKLEKVLFVLLDDNDHPVCIFIDGLDEISDQDGYFKLLALVERLNTRDHVKVCVSSRPETQLRQRFQAIGATSIRLEDLTRPEMKAYVHKEIQPFRKGGKMSSSLLNKLTSGLLCKAEGVFLWLFLATRSLINGIQNCDDEETLLRRLAELPGELEELYENMWKRLNGNDSVYRKTAARSLADLKMLCETTANNISTRCAGLLQLRNGIIQLSGNIASPPEFNFLVQHVEFIHRTAHDFFVETQAGQDILNYKHAPSLSVNTDVALVNSILYMARVFHMEFNGDLIVSSFDPTLPNRVDLHSLINDPAFAKQFDYKTEFDVLDKEGQWLIEPMPET</sequence>
<dbReference type="InterPro" id="IPR056693">
    <property type="entry name" value="DUF7791"/>
</dbReference>
<dbReference type="Gene3D" id="3.40.50.300">
    <property type="entry name" value="P-loop containing nucleotide triphosphate hydrolases"/>
    <property type="match status" value="1"/>
</dbReference>